<dbReference type="FunFam" id="2.60.40.420:FF:000045">
    <property type="entry name" value="Laccase 2"/>
    <property type="match status" value="1"/>
</dbReference>
<dbReference type="InterPro" id="IPR011706">
    <property type="entry name" value="Cu-oxidase_C"/>
</dbReference>
<keyword evidence="2" id="KW-0479">Metal-binding</keyword>
<dbReference type="OrthoDB" id="2121828at2759"/>
<dbReference type="InterPro" id="IPR008972">
    <property type="entry name" value="Cupredoxin"/>
</dbReference>
<dbReference type="InterPro" id="IPR033138">
    <property type="entry name" value="Cu_oxidase_CS"/>
</dbReference>
<dbReference type="STRING" id="946122.A0A0C2SZY7"/>
<evidence type="ECO:0000259" key="8">
    <source>
        <dbReference type="Pfam" id="PF00394"/>
    </source>
</evidence>
<dbReference type="PROSITE" id="PS00080">
    <property type="entry name" value="MULTICOPPER_OXIDASE2"/>
    <property type="match status" value="1"/>
</dbReference>
<feature type="chain" id="PRO_5002155806" evidence="7">
    <location>
        <begin position="20"/>
        <end position="527"/>
    </location>
</feature>
<dbReference type="AlphaFoldDB" id="A0A0C2SZY7"/>
<evidence type="ECO:0000256" key="6">
    <source>
        <dbReference type="ARBA" id="ARBA00023180"/>
    </source>
</evidence>
<dbReference type="GO" id="GO:0005507">
    <property type="term" value="F:copper ion binding"/>
    <property type="evidence" value="ECO:0007669"/>
    <property type="project" value="InterPro"/>
</dbReference>
<keyword evidence="5" id="KW-1015">Disulfide bond</keyword>
<dbReference type="InParanoid" id="A0A0C2SZY7"/>
<gene>
    <name evidence="11" type="ORF">M378DRAFT_98368</name>
</gene>
<reference evidence="11 12" key="1">
    <citation type="submission" date="2014-04" db="EMBL/GenBank/DDBJ databases">
        <title>Evolutionary Origins and Diversification of the Mycorrhizal Mutualists.</title>
        <authorList>
            <consortium name="DOE Joint Genome Institute"/>
            <consortium name="Mycorrhizal Genomics Consortium"/>
            <person name="Kohler A."/>
            <person name="Kuo A."/>
            <person name="Nagy L.G."/>
            <person name="Floudas D."/>
            <person name="Copeland A."/>
            <person name="Barry K.W."/>
            <person name="Cichocki N."/>
            <person name="Veneault-Fourrey C."/>
            <person name="LaButti K."/>
            <person name="Lindquist E.A."/>
            <person name="Lipzen A."/>
            <person name="Lundell T."/>
            <person name="Morin E."/>
            <person name="Murat C."/>
            <person name="Riley R."/>
            <person name="Ohm R."/>
            <person name="Sun H."/>
            <person name="Tunlid A."/>
            <person name="Henrissat B."/>
            <person name="Grigoriev I.V."/>
            <person name="Hibbett D.S."/>
            <person name="Martin F."/>
        </authorList>
    </citation>
    <scope>NUCLEOTIDE SEQUENCE [LARGE SCALE GENOMIC DNA]</scope>
    <source>
        <strain evidence="11 12">Koide BX008</strain>
    </source>
</reference>
<proteinExistence type="inferred from homology"/>
<evidence type="ECO:0000256" key="1">
    <source>
        <dbReference type="ARBA" id="ARBA00010609"/>
    </source>
</evidence>
<evidence type="ECO:0000256" key="3">
    <source>
        <dbReference type="ARBA" id="ARBA00023002"/>
    </source>
</evidence>
<dbReference type="SMR" id="A0A0C2SZY7"/>
<feature type="signal peptide" evidence="7">
    <location>
        <begin position="1"/>
        <end position="19"/>
    </location>
</feature>
<dbReference type="InterPro" id="IPR002355">
    <property type="entry name" value="Cu_oxidase_Cu_BS"/>
</dbReference>
<keyword evidence="12" id="KW-1185">Reference proteome</keyword>
<sequence>MVLFSSLLTFLCFTAPALADVKHYDLNIVNSVVSPDGGAARVAILANGRVPGPLITAKRGDLLQVKVVNELTDTSMTQGTSIHWHGFFQYRNAESDGTAWVTQCPISPGHDFMYNMTITQTGTYWYHSHISTQYCDGLRGPLIVYDDDDPLKALYDVDNANTIITLEDWFHSPSPQAFQNFGVPEATLINGLGRLPGNSQSPLAVVDVAHGQRYRLRVLNIACMSGFNFSIDGHTMSIIETDGEETLASSPSNVFEIFPGQRLSLLFKANQPIGNYWIRSVPSFAVLGPPVEPSTQPGVNMAILRYKGATVAEPTTNQTGTDIALEEELIPLHPLRGISGQPDISTTLSIGVNFSGPWYTVNGYTYHPPPVPVLLQILNGTDPFKLMPQGSVIPLPRNKLIEVTVPGGSLLAPHPFHLHGHNFGVVRSAGTTTTNTINPPIRDVVSTGALASDNVTIRFRTDNPGPWIFHCHIDFHLEAGLAVIFAEDTQGQLSGGQSQIITPAWKDLCPTWNSLTSGKQYSLNDTS</sequence>
<keyword evidence="6" id="KW-0325">Glycoprotein</keyword>
<dbReference type="HOGENOM" id="CLU_006504_2_1_1"/>
<evidence type="ECO:0000313" key="11">
    <source>
        <dbReference type="EMBL" id="KIL69095.1"/>
    </source>
</evidence>
<dbReference type="CDD" id="cd13903">
    <property type="entry name" value="CuRO_3_Tv-LCC_like"/>
    <property type="match status" value="1"/>
</dbReference>
<evidence type="ECO:0000256" key="4">
    <source>
        <dbReference type="ARBA" id="ARBA00023008"/>
    </source>
</evidence>
<evidence type="ECO:0000259" key="9">
    <source>
        <dbReference type="Pfam" id="PF07731"/>
    </source>
</evidence>
<organism evidence="11 12">
    <name type="scientific">Amanita muscaria (strain Koide BX008)</name>
    <dbReference type="NCBI Taxonomy" id="946122"/>
    <lineage>
        <taxon>Eukaryota</taxon>
        <taxon>Fungi</taxon>
        <taxon>Dikarya</taxon>
        <taxon>Basidiomycota</taxon>
        <taxon>Agaricomycotina</taxon>
        <taxon>Agaricomycetes</taxon>
        <taxon>Agaricomycetidae</taxon>
        <taxon>Agaricales</taxon>
        <taxon>Pluteineae</taxon>
        <taxon>Amanitaceae</taxon>
        <taxon>Amanita</taxon>
    </lineage>
</organism>
<dbReference type="GO" id="GO:0016491">
    <property type="term" value="F:oxidoreductase activity"/>
    <property type="evidence" value="ECO:0007669"/>
    <property type="project" value="UniProtKB-KW"/>
</dbReference>
<keyword evidence="4" id="KW-0186">Copper</keyword>
<dbReference type="InterPro" id="IPR045087">
    <property type="entry name" value="Cu-oxidase_fam"/>
</dbReference>
<comment type="similarity">
    <text evidence="1">Belongs to the multicopper oxidase family.</text>
</comment>
<name>A0A0C2SZY7_AMAMK</name>
<dbReference type="Gene3D" id="2.60.40.420">
    <property type="entry name" value="Cupredoxins - blue copper proteins"/>
    <property type="match status" value="3"/>
</dbReference>
<dbReference type="Pfam" id="PF00394">
    <property type="entry name" value="Cu-oxidase"/>
    <property type="match status" value="1"/>
</dbReference>
<dbReference type="Pfam" id="PF07732">
    <property type="entry name" value="Cu-oxidase_3"/>
    <property type="match status" value="1"/>
</dbReference>
<evidence type="ECO:0000313" key="12">
    <source>
        <dbReference type="Proteomes" id="UP000054549"/>
    </source>
</evidence>
<accession>A0A0C2SZY7</accession>
<feature type="domain" description="Plastocyanin-like" evidence="8">
    <location>
        <begin position="161"/>
        <end position="309"/>
    </location>
</feature>
<evidence type="ECO:0000259" key="10">
    <source>
        <dbReference type="Pfam" id="PF07732"/>
    </source>
</evidence>
<dbReference type="Pfam" id="PF07731">
    <property type="entry name" value="Cu-oxidase_2"/>
    <property type="match status" value="1"/>
</dbReference>
<dbReference type="InterPro" id="IPR001117">
    <property type="entry name" value="Cu-oxidase_2nd"/>
</dbReference>
<evidence type="ECO:0000256" key="5">
    <source>
        <dbReference type="ARBA" id="ARBA00023157"/>
    </source>
</evidence>
<dbReference type="EMBL" id="KN818226">
    <property type="protein sequence ID" value="KIL69095.1"/>
    <property type="molecule type" value="Genomic_DNA"/>
</dbReference>
<dbReference type="Proteomes" id="UP000054549">
    <property type="component" value="Unassembled WGS sequence"/>
</dbReference>
<dbReference type="PANTHER" id="PTHR11709">
    <property type="entry name" value="MULTI-COPPER OXIDASE"/>
    <property type="match status" value="1"/>
</dbReference>
<feature type="domain" description="Plastocyanin-like" evidence="10">
    <location>
        <begin position="30"/>
        <end position="147"/>
    </location>
</feature>
<dbReference type="InterPro" id="IPR011707">
    <property type="entry name" value="Cu-oxidase-like_N"/>
</dbReference>
<dbReference type="PANTHER" id="PTHR11709:SF511">
    <property type="entry name" value="LACCASE"/>
    <property type="match status" value="1"/>
</dbReference>
<protein>
    <submittedName>
        <fullName evidence="11">Multicopper oxidase</fullName>
    </submittedName>
</protein>
<dbReference type="PROSITE" id="PS00079">
    <property type="entry name" value="MULTICOPPER_OXIDASE1"/>
    <property type="match status" value="2"/>
</dbReference>
<evidence type="ECO:0000256" key="2">
    <source>
        <dbReference type="ARBA" id="ARBA00022723"/>
    </source>
</evidence>
<evidence type="ECO:0000256" key="7">
    <source>
        <dbReference type="SAM" id="SignalP"/>
    </source>
</evidence>
<feature type="domain" description="Plastocyanin-like" evidence="9">
    <location>
        <begin position="367"/>
        <end position="489"/>
    </location>
</feature>
<keyword evidence="3" id="KW-0560">Oxidoreductase</keyword>
<dbReference type="SUPFAM" id="SSF49503">
    <property type="entry name" value="Cupredoxins"/>
    <property type="match status" value="3"/>
</dbReference>
<keyword evidence="7" id="KW-0732">Signal</keyword>